<evidence type="ECO:0000313" key="12">
    <source>
        <dbReference type="EMBL" id="KAI5083088.1"/>
    </source>
</evidence>
<keyword evidence="5" id="KW-0378">Hydrolase</keyword>
<evidence type="ECO:0000256" key="4">
    <source>
        <dbReference type="ARBA" id="ARBA00022729"/>
    </source>
</evidence>
<evidence type="ECO:0000256" key="3">
    <source>
        <dbReference type="ARBA" id="ARBA00012780"/>
    </source>
</evidence>
<proteinExistence type="inferred from homology"/>
<name>A0A9D4VCJ3_ADICA</name>
<dbReference type="AlphaFoldDB" id="A0A9D4VCJ3"/>
<evidence type="ECO:0000256" key="1">
    <source>
        <dbReference type="ARBA" id="ARBA00000382"/>
    </source>
</evidence>
<reference evidence="12" key="1">
    <citation type="submission" date="2021-01" db="EMBL/GenBank/DDBJ databases">
        <title>Adiantum capillus-veneris genome.</title>
        <authorList>
            <person name="Fang Y."/>
            <person name="Liao Q."/>
        </authorList>
    </citation>
    <scope>NUCLEOTIDE SEQUENCE</scope>
    <source>
        <strain evidence="12">H3</strain>
        <tissue evidence="12">Leaf</tissue>
    </source>
</reference>
<sequence length="466" mass="50632">MASLLVAAIFLCISFAEAKYKIGVNYGQLANNLPSPAHAVALLQSMHIGHVKLYDANPAILQALAGTQITVAVMVTDAEVPAIAASQKVADLWVAHNVSAFFPATRIRTILVGNELLSDINQKQTWTQIVPAMQNLRQALIKQKLRHKIKISTPLAMDMLEGSAFFPPSNATFRENVRESVMRPLLKFLGKTRGALFVDVYPYLAWENDAGKIPLGLALFEGEYEDGGNGLRYGSLLDVQLDAVAAAMARLGFNKEEDDEVKVVVSETGWPTAQGWDERGANIHNAALYNRRLVQKMVAVPPHGTPRRPGTHIPTYIFALFNENEKPGPTTERNWGLLYPNGTRVYDVDLTGQMAEAAYPPLLPAPAEPPVGSQKFWCVANSSASSESLEAGLEYACAQDPSICAPLQADKPCFQPNTTLSHASFAFNAYYVLFKALGGSCVFGASAHLTTTDPSYGSCKYSPLVF</sequence>
<evidence type="ECO:0000256" key="10">
    <source>
        <dbReference type="SAM" id="SignalP"/>
    </source>
</evidence>
<gene>
    <name evidence="12" type="ORF">GOP47_0002831</name>
</gene>
<evidence type="ECO:0000256" key="7">
    <source>
        <dbReference type="ARBA" id="ARBA00023157"/>
    </source>
</evidence>
<dbReference type="InterPro" id="IPR000490">
    <property type="entry name" value="Glyco_hydro_17"/>
</dbReference>
<dbReference type="InterPro" id="IPR012946">
    <property type="entry name" value="X8"/>
</dbReference>
<keyword evidence="8" id="KW-0326">Glycosidase</keyword>
<accession>A0A9D4VCJ3</accession>
<dbReference type="InterPro" id="IPR044965">
    <property type="entry name" value="Glyco_hydro_17_plant"/>
</dbReference>
<dbReference type="GO" id="GO:0006952">
    <property type="term" value="P:defense response"/>
    <property type="evidence" value="ECO:0007669"/>
    <property type="project" value="UniProtKB-KW"/>
</dbReference>
<dbReference type="GO" id="GO:0042973">
    <property type="term" value="F:glucan endo-1,3-beta-D-glucosidase activity"/>
    <property type="evidence" value="ECO:0007669"/>
    <property type="project" value="UniProtKB-EC"/>
</dbReference>
<dbReference type="SMART" id="SM00768">
    <property type="entry name" value="X8"/>
    <property type="match status" value="1"/>
</dbReference>
<evidence type="ECO:0000256" key="5">
    <source>
        <dbReference type="ARBA" id="ARBA00022801"/>
    </source>
</evidence>
<evidence type="ECO:0000313" key="13">
    <source>
        <dbReference type="Proteomes" id="UP000886520"/>
    </source>
</evidence>
<dbReference type="GO" id="GO:0005975">
    <property type="term" value="P:carbohydrate metabolic process"/>
    <property type="evidence" value="ECO:0007669"/>
    <property type="project" value="InterPro"/>
</dbReference>
<dbReference type="InterPro" id="IPR017853">
    <property type="entry name" value="GH"/>
</dbReference>
<dbReference type="Gene3D" id="3.20.20.80">
    <property type="entry name" value="Glycosidases"/>
    <property type="match status" value="1"/>
</dbReference>
<keyword evidence="6" id="KW-0611">Plant defense</keyword>
<keyword evidence="4 10" id="KW-0732">Signal</keyword>
<dbReference type="EMBL" id="JABFUD020000002">
    <property type="protein sequence ID" value="KAI5083088.1"/>
    <property type="molecule type" value="Genomic_DNA"/>
</dbReference>
<comment type="catalytic activity">
    <reaction evidence="1">
        <text>Hydrolysis of (1-&gt;3)-beta-D-glucosidic linkages in (1-&gt;3)-beta-D-glucans.</text>
        <dbReference type="EC" id="3.2.1.39"/>
    </reaction>
</comment>
<comment type="caution">
    <text evidence="12">The sequence shown here is derived from an EMBL/GenBank/DDBJ whole genome shotgun (WGS) entry which is preliminary data.</text>
</comment>
<dbReference type="Gene3D" id="1.20.58.1040">
    <property type="match status" value="1"/>
</dbReference>
<evidence type="ECO:0000259" key="11">
    <source>
        <dbReference type="SMART" id="SM00768"/>
    </source>
</evidence>
<evidence type="ECO:0000256" key="9">
    <source>
        <dbReference type="RuleBase" id="RU004335"/>
    </source>
</evidence>
<feature type="signal peptide" evidence="10">
    <location>
        <begin position="1"/>
        <end position="18"/>
    </location>
</feature>
<dbReference type="OrthoDB" id="941679at2759"/>
<dbReference type="EC" id="3.2.1.39" evidence="3"/>
<keyword evidence="13" id="KW-1185">Reference proteome</keyword>
<dbReference type="Pfam" id="PF00332">
    <property type="entry name" value="Glyco_hydro_17"/>
    <property type="match status" value="1"/>
</dbReference>
<evidence type="ECO:0000256" key="8">
    <source>
        <dbReference type="ARBA" id="ARBA00023295"/>
    </source>
</evidence>
<feature type="chain" id="PRO_5039523353" description="glucan endo-1,3-beta-D-glucosidase" evidence="10">
    <location>
        <begin position="19"/>
        <end position="466"/>
    </location>
</feature>
<organism evidence="12 13">
    <name type="scientific">Adiantum capillus-veneris</name>
    <name type="common">Maidenhair fern</name>
    <dbReference type="NCBI Taxonomy" id="13818"/>
    <lineage>
        <taxon>Eukaryota</taxon>
        <taxon>Viridiplantae</taxon>
        <taxon>Streptophyta</taxon>
        <taxon>Embryophyta</taxon>
        <taxon>Tracheophyta</taxon>
        <taxon>Polypodiopsida</taxon>
        <taxon>Polypodiidae</taxon>
        <taxon>Polypodiales</taxon>
        <taxon>Pteridineae</taxon>
        <taxon>Pteridaceae</taxon>
        <taxon>Vittarioideae</taxon>
        <taxon>Adiantum</taxon>
    </lineage>
</organism>
<feature type="domain" description="X8" evidence="11">
    <location>
        <begin position="376"/>
        <end position="461"/>
    </location>
</feature>
<keyword evidence="7" id="KW-1015">Disulfide bond</keyword>
<dbReference type="Proteomes" id="UP000886520">
    <property type="component" value="Chromosome 3"/>
</dbReference>
<comment type="similarity">
    <text evidence="2 9">Belongs to the glycosyl hydrolase 17 family.</text>
</comment>
<dbReference type="PANTHER" id="PTHR32227">
    <property type="entry name" value="GLUCAN ENDO-1,3-BETA-GLUCOSIDASE BG1-RELATED-RELATED"/>
    <property type="match status" value="1"/>
</dbReference>
<dbReference type="SUPFAM" id="SSF51445">
    <property type="entry name" value="(Trans)glycosidases"/>
    <property type="match status" value="1"/>
</dbReference>
<evidence type="ECO:0000256" key="2">
    <source>
        <dbReference type="ARBA" id="ARBA00008773"/>
    </source>
</evidence>
<protein>
    <recommendedName>
        <fullName evidence="3">glucan endo-1,3-beta-D-glucosidase</fullName>
        <ecNumber evidence="3">3.2.1.39</ecNumber>
    </recommendedName>
</protein>
<dbReference type="FunFam" id="3.20.20.80:FF:000002">
    <property type="entry name" value="Glucan endo-1,3-beta-glucosidase 3"/>
    <property type="match status" value="1"/>
</dbReference>
<evidence type="ECO:0000256" key="6">
    <source>
        <dbReference type="ARBA" id="ARBA00022821"/>
    </source>
</evidence>
<dbReference type="Pfam" id="PF07983">
    <property type="entry name" value="X8"/>
    <property type="match status" value="1"/>
</dbReference>